<feature type="transmembrane region" description="Helical" evidence="8">
    <location>
        <begin position="413"/>
        <end position="438"/>
    </location>
</feature>
<reference evidence="9" key="1">
    <citation type="submission" date="2019-03" db="EMBL/GenBank/DDBJ databases">
        <title>Long read genome sequence of the mycoparasitic Pythium oligandrum ATCC 38472 isolated from sugarbeet rhizosphere.</title>
        <authorList>
            <person name="Gaulin E."/>
        </authorList>
    </citation>
    <scope>NUCLEOTIDE SEQUENCE</scope>
    <source>
        <strain evidence="9">ATCC 38472_TT</strain>
    </source>
</reference>
<keyword evidence="6 8" id="KW-0472">Membrane</keyword>
<protein>
    <recommendedName>
        <fullName evidence="11">EF-hand domain-containing protein</fullName>
    </recommendedName>
</protein>
<feature type="transmembrane region" description="Helical" evidence="8">
    <location>
        <begin position="227"/>
        <end position="244"/>
    </location>
</feature>
<comment type="subcellular location">
    <subcellularLocation>
        <location evidence="1">Membrane</location>
        <topology evidence="1">Multi-pass membrane protein</topology>
    </subcellularLocation>
</comment>
<dbReference type="SUPFAM" id="SSF47473">
    <property type="entry name" value="EF-hand"/>
    <property type="match status" value="1"/>
</dbReference>
<keyword evidence="10" id="KW-1185">Reference proteome</keyword>
<comment type="similarity">
    <text evidence="2">Belongs to the MLO family.</text>
</comment>
<evidence type="ECO:0008006" key="11">
    <source>
        <dbReference type="Google" id="ProtNLM"/>
    </source>
</evidence>
<keyword evidence="3 8" id="KW-0812">Transmembrane</keyword>
<dbReference type="Pfam" id="PF03094">
    <property type="entry name" value="Mlo"/>
    <property type="match status" value="1"/>
</dbReference>
<evidence type="ECO:0000256" key="4">
    <source>
        <dbReference type="ARBA" id="ARBA00022821"/>
    </source>
</evidence>
<evidence type="ECO:0000313" key="9">
    <source>
        <dbReference type="EMBL" id="TMW60947.1"/>
    </source>
</evidence>
<dbReference type="PANTHER" id="PTHR31942">
    <property type="entry name" value="MLO-LIKE PROTEIN 1"/>
    <property type="match status" value="1"/>
</dbReference>
<gene>
    <name evidence="9" type="ORF">Poli38472_000989</name>
</gene>
<organism evidence="9 10">
    <name type="scientific">Pythium oligandrum</name>
    <name type="common">Mycoparasitic fungus</name>
    <dbReference type="NCBI Taxonomy" id="41045"/>
    <lineage>
        <taxon>Eukaryota</taxon>
        <taxon>Sar</taxon>
        <taxon>Stramenopiles</taxon>
        <taxon>Oomycota</taxon>
        <taxon>Peronosporomycetes</taxon>
        <taxon>Pythiales</taxon>
        <taxon>Pythiaceae</taxon>
        <taxon>Pythium</taxon>
    </lineage>
</organism>
<feature type="transmembrane region" description="Helical" evidence="8">
    <location>
        <begin position="100"/>
        <end position="120"/>
    </location>
</feature>
<name>A0A8K1FIP2_PYTOL</name>
<comment type="caution">
    <text evidence="9">The sequence shown here is derived from an EMBL/GenBank/DDBJ whole genome shotgun (WGS) entry which is preliminary data.</text>
</comment>
<dbReference type="EMBL" id="SPLM01000108">
    <property type="protein sequence ID" value="TMW60947.1"/>
    <property type="molecule type" value="Genomic_DNA"/>
</dbReference>
<evidence type="ECO:0000256" key="1">
    <source>
        <dbReference type="ARBA" id="ARBA00004141"/>
    </source>
</evidence>
<dbReference type="GO" id="GO:0016020">
    <property type="term" value="C:membrane"/>
    <property type="evidence" value="ECO:0007669"/>
    <property type="project" value="UniProtKB-SubCell"/>
</dbReference>
<feature type="transmembrane region" description="Helical" evidence="8">
    <location>
        <begin position="24"/>
        <end position="42"/>
    </location>
</feature>
<keyword evidence="4" id="KW-0611">Plant defense</keyword>
<dbReference type="GO" id="GO:0006952">
    <property type="term" value="P:defense response"/>
    <property type="evidence" value="ECO:0007669"/>
    <property type="project" value="UniProtKB-KW"/>
</dbReference>
<keyword evidence="7" id="KW-0568">Pathogenesis-related protein</keyword>
<dbReference type="AlphaFoldDB" id="A0A8K1FIP2"/>
<evidence type="ECO:0000256" key="5">
    <source>
        <dbReference type="ARBA" id="ARBA00022989"/>
    </source>
</evidence>
<evidence type="ECO:0000256" key="7">
    <source>
        <dbReference type="ARBA" id="ARBA00023265"/>
    </source>
</evidence>
<evidence type="ECO:0000256" key="2">
    <source>
        <dbReference type="ARBA" id="ARBA00006574"/>
    </source>
</evidence>
<evidence type="ECO:0000256" key="3">
    <source>
        <dbReference type="ARBA" id="ARBA00022692"/>
    </source>
</evidence>
<evidence type="ECO:0000256" key="6">
    <source>
        <dbReference type="ARBA" id="ARBA00023136"/>
    </source>
</evidence>
<dbReference type="OrthoDB" id="68481at2759"/>
<accession>A0A8K1FIP2</accession>
<dbReference type="Proteomes" id="UP000794436">
    <property type="component" value="Unassembled WGS sequence"/>
</dbReference>
<proteinExistence type="inferred from homology"/>
<feature type="transmembrane region" description="Helical" evidence="8">
    <location>
        <begin position="256"/>
        <end position="282"/>
    </location>
</feature>
<feature type="transmembrane region" description="Helical" evidence="8">
    <location>
        <begin position="63"/>
        <end position="80"/>
    </location>
</feature>
<dbReference type="InterPro" id="IPR011992">
    <property type="entry name" value="EF-hand-dom_pair"/>
</dbReference>
<dbReference type="PANTHER" id="PTHR31942:SF52">
    <property type="entry name" value="MLO-LIKE PROTEIN 1"/>
    <property type="match status" value="1"/>
</dbReference>
<dbReference type="InterPro" id="IPR004326">
    <property type="entry name" value="Mlo"/>
</dbReference>
<evidence type="ECO:0000313" key="10">
    <source>
        <dbReference type="Proteomes" id="UP000794436"/>
    </source>
</evidence>
<evidence type="ECO:0000256" key="8">
    <source>
        <dbReference type="SAM" id="Phobius"/>
    </source>
</evidence>
<feature type="transmembrane region" description="Helical" evidence="8">
    <location>
        <begin position="444"/>
        <end position="463"/>
    </location>
</feature>
<keyword evidence="5 8" id="KW-1133">Transmembrane helix</keyword>
<sequence>MAGDGDENAGSLFRIGYNVELSRVLDHLCLLVLFVIIFELFLHRLEHHLKKSPKYHEMLTKTLGELMILGFIGLAVKLVKELGHLDPYSKDMIAIQAADILVFVLAIALILQAMSIYLQLRRENIQADKADLASSSHLVEMIKRHRADAATQRQNIGAKISAYCRTVIFFRPDKKSIEPADFREVVETRILRHFFLKTHKLPELFPFSKYLRQAQDNQINHMIEVEVSTWMILLFLGFVLAKISDLLEADLVGLDPHFAIVAGLFGLMWIAVALHIFIYVYFTWALKELLDAAVGSDALRVGLYEKLQEIALDEATAVNEQETGAMDVIAAMENVREENEMEEMDGHHHYHDTGFQLFMAAGRKFMAKLSQPPPSSVHGPATIDSTGNTAFEEHPKSRREVKIRWFHRDAWHFIVMSSLMLNGFCFALFCQCVLYQMHRLADKFGITAMVFIPIPLLINMIILQPRIIRDYILVSSVYRVDGAALGDVIDHFTETVQLRTELMHTVNEYCARTGHTIANIQMAFESRDPGKTGFLEIDQLRRILGQYGFKLSFFRFNSVAKLLFQLHGTKVEYAQVLKLLSLGQHEEARSLYGGSMVLISSEGTVEHVNAGPHLMRSQRGGAVPQAHSPRDMSMYLRPQSMVYHPDSSSMLIRASSAFMRSVYHLEDAPESRRHLEYTTSLDL</sequence>